<dbReference type="Pfam" id="PF01039">
    <property type="entry name" value="Carboxyl_trans"/>
    <property type="match status" value="1"/>
</dbReference>
<name>W6XQY5_COCC2</name>
<dbReference type="EMBL" id="KI964726">
    <property type="protein sequence ID" value="EUC29852.1"/>
    <property type="molecule type" value="Genomic_DNA"/>
</dbReference>
<dbReference type="InterPro" id="IPR029045">
    <property type="entry name" value="ClpP/crotonase-like_dom_sf"/>
</dbReference>
<accession>W6XQY5</accession>
<dbReference type="Proteomes" id="UP000053841">
    <property type="component" value="Unassembled WGS sequence"/>
</dbReference>
<evidence type="ECO:0000313" key="4">
    <source>
        <dbReference type="Proteomes" id="UP000053841"/>
    </source>
</evidence>
<keyword evidence="4" id="KW-1185">Reference proteome</keyword>
<sequence length="586" mass="63964">MAGDEQKNSPPADASTPSDSAKARLEQVSSHIAPNTPKRRRRKAAHSDLPADYSDILGQIATLRKSAATPDTSNRGYLRQKQAGKLWVRERVEQLLDEGSFQEVGSVSGTVKWKQLGPSKEEPEEYVPSNNVQGFGKLRGRKIVFTADDFSIRAGHADGSLMEKTLYMEKLSLSLKLPIVKLVDGSSGGGSVTTIRSWGYSYIPPLPAFEHVVNQLNSGIPNLGAVLGPAIGLGAARVVACHFSVMAGDIGSLFNAGPNVVKNATFEEDLSVTDLGGPAVHCTNGTIDNLAPDEAGCFEQIRTVLSYLPDCGTKLPPTIDCTDPIDRTSETLRSIIPRAKNRMYNPRTIITEVVDQNSFFEIGTLWGTTAIVGLARLSGKPIGIVSLNCEVNAGALDALGSQKITRMLKFLDVFNIPLLQFVDIPGYAIGTVAERSATMRHGITLARTYYSTTMPIFNVIVRRVYGVAGGVMLDCRDPRMRVAWPSGTWGSLPLEGGIEVGHSFELKEVERTQGKEAREKRYKELEAEYKRLMNPVRTANAFGIEEIIDPAFTRRVCCEWVAHVYESLLPERVLERVAGKLQPSFS</sequence>
<feature type="region of interest" description="Disordered" evidence="1">
    <location>
        <begin position="1"/>
        <end position="51"/>
    </location>
</feature>
<dbReference type="GeneID" id="19143210"/>
<reference evidence="3 4" key="1">
    <citation type="journal article" date="2013" name="PLoS Genet.">
        <title>Comparative genome structure, secondary metabolite, and effector coding capacity across Cochliobolus pathogens.</title>
        <authorList>
            <person name="Condon B.J."/>
            <person name="Leng Y."/>
            <person name="Wu D."/>
            <person name="Bushley K.E."/>
            <person name="Ohm R.A."/>
            <person name="Otillar R."/>
            <person name="Martin J."/>
            <person name="Schackwitz W."/>
            <person name="Grimwood J."/>
            <person name="MohdZainudin N."/>
            <person name="Xue C."/>
            <person name="Wang R."/>
            <person name="Manning V.A."/>
            <person name="Dhillon B."/>
            <person name="Tu Z.J."/>
            <person name="Steffenson B.J."/>
            <person name="Salamov A."/>
            <person name="Sun H."/>
            <person name="Lowry S."/>
            <person name="LaButti K."/>
            <person name="Han J."/>
            <person name="Copeland A."/>
            <person name="Lindquist E."/>
            <person name="Barry K."/>
            <person name="Schmutz J."/>
            <person name="Baker S.E."/>
            <person name="Ciuffetti L.M."/>
            <person name="Grigoriev I.V."/>
            <person name="Zhong S."/>
            <person name="Turgeon B.G."/>
        </authorList>
    </citation>
    <scope>NUCLEOTIDE SEQUENCE [LARGE SCALE GENOMIC DNA]</scope>
    <source>
        <strain evidence="3 4">26-R-13</strain>
    </source>
</reference>
<evidence type="ECO:0000259" key="2">
    <source>
        <dbReference type="PROSITE" id="PS50989"/>
    </source>
</evidence>
<feature type="compositionally biased region" description="Low complexity" evidence="1">
    <location>
        <begin position="9"/>
        <end position="20"/>
    </location>
</feature>
<dbReference type="FunFam" id="3.90.226.10:FF:000110">
    <property type="entry name" value="Propionyl-CoA carboxylase, putative"/>
    <property type="match status" value="1"/>
</dbReference>
<gene>
    <name evidence="3" type="ORF">COCCADRAFT_105445</name>
</gene>
<dbReference type="InterPro" id="IPR011763">
    <property type="entry name" value="COA_CT_C"/>
</dbReference>
<dbReference type="PANTHER" id="PTHR43842">
    <property type="entry name" value="PROPIONYL-COA CARBOXYLASE BETA CHAIN"/>
    <property type="match status" value="1"/>
</dbReference>
<dbReference type="HOGENOM" id="CLU_018822_6_1_1"/>
<evidence type="ECO:0000256" key="1">
    <source>
        <dbReference type="SAM" id="MobiDB-lite"/>
    </source>
</evidence>
<protein>
    <recommendedName>
        <fullName evidence="2">CoA carboxyltransferase C-terminal domain-containing protein</fullName>
    </recommendedName>
</protein>
<dbReference type="Gene3D" id="3.90.226.10">
    <property type="entry name" value="2-enoyl-CoA Hydratase, Chain A, domain 1"/>
    <property type="match status" value="2"/>
</dbReference>
<dbReference type="PROSITE" id="PS50989">
    <property type="entry name" value="COA_CT_CTER"/>
    <property type="match status" value="1"/>
</dbReference>
<dbReference type="InterPro" id="IPR051047">
    <property type="entry name" value="AccD/PCCB"/>
</dbReference>
<dbReference type="KEGG" id="bze:COCCADRAFT_105445"/>
<evidence type="ECO:0000313" key="3">
    <source>
        <dbReference type="EMBL" id="EUC29852.1"/>
    </source>
</evidence>
<dbReference type="STRING" id="930089.W6XQY5"/>
<proteinExistence type="predicted"/>
<feature type="domain" description="CoA carboxyltransferase C-terminal" evidence="2">
    <location>
        <begin position="324"/>
        <end position="583"/>
    </location>
</feature>
<organism evidence="3 4">
    <name type="scientific">Cochliobolus carbonum (strain 26-R-13)</name>
    <name type="common">Maize leaf spot fungus</name>
    <name type="synonym">Bipolaris zeicola</name>
    <dbReference type="NCBI Taxonomy" id="930089"/>
    <lineage>
        <taxon>Eukaryota</taxon>
        <taxon>Fungi</taxon>
        <taxon>Dikarya</taxon>
        <taxon>Ascomycota</taxon>
        <taxon>Pezizomycotina</taxon>
        <taxon>Dothideomycetes</taxon>
        <taxon>Pleosporomycetidae</taxon>
        <taxon>Pleosporales</taxon>
        <taxon>Pleosporineae</taxon>
        <taxon>Pleosporaceae</taxon>
        <taxon>Bipolaris</taxon>
    </lineage>
</organism>
<dbReference type="PANTHER" id="PTHR43842:SF2">
    <property type="entry name" value="PROPIONYL-COA CARBOXYLASE BETA CHAIN, MITOCHONDRIAL"/>
    <property type="match status" value="1"/>
</dbReference>
<dbReference type="AlphaFoldDB" id="W6XQY5"/>
<dbReference type="RefSeq" id="XP_007715831.1">
    <property type="nucleotide sequence ID" value="XM_007717641.1"/>
</dbReference>
<dbReference type="InterPro" id="IPR034733">
    <property type="entry name" value="AcCoA_carboxyl_beta"/>
</dbReference>
<dbReference type="eggNOG" id="KOG0540">
    <property type="taxonomic scope" value="Eukaryota"/>
</dbReference>
<dbReference type="OrthoDB" id="439921at2759"/>
<dbReference type="SUPFAM" id="SSF52096">
    <property type="entry name" value="ClpP/crotonase"/>
    <property type="match status" value="2"/>
</dbReference>
<dbReference type="GO" id="GO:0004658">
    <property type="term" value="F:propionyl-CoA carboxylase activity"/>
    <property type="evidence" value="ECO:0007669"/>
    <property type="project" value="TreeGrafter"/>
</dbReference>